<dbReference type="Proteomes" id="UP001390339">
    <property type="component" value="Unassembled WGS sequence"/>
</dbReference>
<feature type="region of interest" description="Disordered" evidence="1">
    <location>
        <begin position="1"/>
        <end position="25"/>
    </location>
</feature>
<feature type="compositionally biased region" description="Polar residues" evidence="1">
    <location>
        <begin position="1"/>
        <end position="10"/>
    </location>
</feature>
<name>A0ABR2JM24_9PEZI</name>
<keyword evidence="3" id="KW-1185">Reference proteome</keyword>
<reference evidence="2 3" key="1">
    <citation type="journal article" date="2024" name="IMA Fungus">
        <title>Apiospora arundinis, a panoply of carbohydrate-active enzymes and secondary metabolites.</title>
        <authorList>
            <person name="Sorensen T."/>
            <person name="Petersen C."/>
            <person name="Muurmann A.T."/>
            <person name="Christiansen J.V."/>
            <person name="Brundto M.L."/>
            <person name="Overgaard C.K."/>
            <person name="Boysen A.T."/>
            <person name="Wollenberg R.D."/>
            <person name="Larsen T.O."/>
            <person name="Sorensen J.L."/>
            <person name="Nielsen K.L."/>
            <person name="Sondergaard T.E."/>
        </authorList>
    </citation>
    <scope>NUCLEOTIDE SEQUENCE [LARGE SCALE GENOMIC DNA]</scope>
    <source>
        <strain evidence="2 3">AAU 773</strain>
    </source>
</reference>
<gene>
    <name evidence="2" type="ORF">PGQ11_001056</name>
</gene>
<dbReference type="EMBL" id="JAPCWZ010000001">
    <property type="protein sequence ID" value="KAK8879762.1"/>
    <property type="molecule type" value="Genomic_DNA"/>
</dbReference>
<proteinExistence type="predicted"/>
<accession>A0ABR2JM24</accession>
<organism evidence="2 3">
    <name type="scientific">Apiospora arundinis</name>
    <dbReference type="NCBI Taxonomy" id="335852"/>
    <lineage>
        <taxon>Eukaryota</taxon>
        <taxon>Fungi</taxon>
        <taxon>Dikarya</taxon>
        <taxon>Ascomycota</taxon>
        <taxon>Pezizomycotina</taxon>
        <taxon>Sordariomycetes</taxon>
        <taxon>Xylariomycetidae</taxon>
        <taxon>Amphisphaeriales</taxon>
        <taxon>Apiosporaceae</taxon>
        <taxon>Apiospora</taxon>
    </lineage>
</organism>
<evidence type="ECO:0000313" key="2">
    <source>
        <dbReference type="EMBL" id="KAK8879762.1"/>
    </source>
</evidence>
<feature type="compositionally biased region" description="Basic and acidic residues" evidence="1">
    <location>
        <begin position="64"/>
        <end position="81"/>
    </location>
</feature>
<protein>
    <submittedName>
        <fullName evidence="2">Uncharacterized protein</fullName>
    </submittedName>
</protein>
<evidence type="ECO:0000256" key="1">
    <source>
        <dbReference type="SAM" id="MobiDB-lite"/>
    </source>
</evidence>
<comment type="caution">
    <text evidence="2">The sequence shown here is derived from an EMBL/GenBank/DDBJ whole genome shotgun (WGS) entry which is preliminary data.</text>
</comment>
<evidence type="ECO:0000313" key="3">
    <source>
        <dbReference type="Proteomes" id="UP001390339"/>
    </source>
</evidence>
<sequence>MPKSLSTQPKLSVGGATRRIHRPYRQKAMVPIKKGHCGALLCVSSAKARRAREGESADQETDATTEKPYRPDNPPARRPET</sequence>
<feature type="region of interest" description="Disordered" evidence="1">
    <location>
        <begin position="46"/>
        <end position="81"/>
    </location>
</feature>